<accession>A0A1U7HHN0</accession>
<reference evidence="2 3" key="1">
    <citation type="submission" date="2016-11" db="EMBL/GenBank/DDBJ databases">
        <title>Draft Genome Sequences of Nine Cyanobacterial Strains from Diverse Habitats.</title>
        <authorList>
            <person name="Zhu T."/>
            <person name="Hou S."/>
            <person name="Lu X."/>
            <person name="Hess W.R."/>
        </authorList>
    </citation>
    <scope>NUCLEOTIDE SEQUENCE [LARGE SCALE GENOMIC DNA]</scope>
    <source>
        <strain evidence="2 3">5.2 s.c.1</strain>
    </source>
</reference>
<proteinExistence type="predicted"/>
<evidence type="ECO:0000313" key="2">
    <source>
        <dbReference type="EMBL" id="OKH23090.1"/>
    </source>
</evidence>
<dbReference type="EMBL" id="MRCC01000017">
    <property type="protein sequence ID" value="OKH23090.1"/>
    <property type="molecule type" value="Genomic_DNA"/>
</dbReference>
<name>A0A1U7HHN0_9CHRO</name>
<dbReference type="STRING" id="247279.NIES1031_18450"/>
<evidence type="ECO:0000313" key="3">
    <source>
        <dbReference type="Proteomes" id="UP000185984"/>
    </source>
</evidence>
<keyword evidence="3" id="KW-1185">Reference proteome</keyword>
<dbReference type="InterPro" id="IPR029063">
    <property type="entry name" value="SAM-dependent_MTases_sf"/>
</dbReference>
<dbReference type="GO" id="GO:0008757">
    <property type="term" value="F:S-adenosylmethionine-dependent methyltransferase activity"/>
    <property type="evidence" value="ECO:0007669"/>
    <property type="project" value="InterPro"/>
</dbReference>
<dbReference type="Proteomes" id="UP000185984">
    <property type="component" value="Unassembled WGS sequence"/>
</dbReference>
<dbReference type="InterPro" id="IPR013216">
    <property type="entry name" value="Methyltransf_11"/>
</dbReference>
<dbReference type="CDD" id="cd02440">
    <property type="entry name" value="AdoMet_MTases"/>
    <property type="match status" value="1"/>
</dbReference>
<organism evidence="2 3">
    <name type="scientific">Chroogloeocystis siderophila 5.2 s.c.1</name>
    <dbReference type="NCBI Taxonomy" id="247279"/>
    <lineage>
        <taxon>Bacteria</taxon>
        <taxon>Bacillati</taxon>
        <taxon>Cyanobacteriota</taxon>
        <taxon>Cyanophyceae</taxon>
        <taxon>Oscillatoriophycideae</taxon>
        <taxon>Chroococcales</taxon>
        <taxon>Chroococcaceae</taxon>
        <taxon>Chroogloeocystis</taxon>
    </lineage>
</organism>
<comment type="caution">
    <text evidence="2">The sequence shown here is derived from an EMBL/GenBank/DDBJ whole genome shotgun (WGS) entry which is preliminary data.</text>
</comment>
<feature type="domain" description="Methyltransferase type 11" evidence="1">
    <location>
        <begin position="55"/>
        <end position="137"/>
    </location>
</feature>
<protein>
    <recommendedName>
        <fullName evidence="1">Methyltransferase type 11 domain-containing protein</fullName>
    </recommendedName>
</protein>
<dbReference type="AlphaFoldDB" id="A0A1U7HHN0"/>
<sequence>MFLSDKTYESLSISALKLVSTSTLKLLNEAILFPLRRRYLTRILAPHLKNSKSVLDLGASDGKLAALLQNKLASQDVDTNFMGCDVHLQSETHIPVIRYNGHHLPFPDNSFDCVLIIDVLHHTEEALQVIQEAKRVANKYVLIKDHYWNTSKDFTSLKLADFIGNKPYDIHLPYQFLTEQNWHEMIETCQMNIVTSQKFRFNQLDPCKHILFKLEV</sequence>
<dbReference type="OrthoDB" id="9804312at2"/>
<gene>
    <name evidence="2" type="ORF">NIES1031_18450</name>
</gene>
<evidence type="ECO:0000259" key="1">
    <source>
        <dbReference type="Pfam" id="PF08241"/>
    </source>
</evidence>
<dbReference type="SUPFAM" id="SSF53335">
    <property type="entry name" value="S-adenosyl-L-methionine-dependent methyltransferases"/>
    <property type="match status" value="1"/>
</dbReference>
<dbReference type="RefSeq" id="WP_073550956.1">
    <property type="nucleotide sequence ID" value="NZ_CAWMVK010000009.1"/>
</dbReference>
<dbReference type="Gene3D" id="3.40.50.150">
    <property type="entry name" value="Vaccinia Virus protein VP39"/>
    <property type="match status" value="1"/>
</dbReference>
<dbReference type="Pfam" id="PF08241">
    <property type="entry name" value="Methyltransf_11"/>
    <property type="match status" value="1"/>
</dbReference>